<evidence type="ECO:0000313" key="3">
    <source>
        <dbReference type="Proteomes" id="UP001189429"/>
    </source>
</evidence>
<feature type="compositionally biased region" description="Basic residues" evidence="1">
    <location>
        <begin position="80"/>
        <end position="90"/>
    </location>
</feature>
<feature type="non-terminal residue" evidence="2">
    <location>
        <position position="1"/>
    </location>
</feature>
<organism evidence="2 3">
    <name type="scientific">Prorocentrum cordatum</name>
    <dbReference type="NCBI Taxonomy" id="2364126"/>
    <lineage>
        <taxon>Eukaryota</taxon>
        <taxon>Sar</taxon>
        <taxon>Alveolata</taxon>
        <taxon>Dinophyceae</taxon>
        <taxon>Prorocentrales</taxon>
        <taxon>Prorocentraceae</taxon>
        <taxon>Prorocentrum</taxon>
    </lineage>
</organism>
<name>A0ABN9PAK7_9DINO</name>
<feature type="region of interest" description="Disordered" evidence="1">
    <location>
        <begin position="55"/>
        <end position="105"/>
    </location>
</feature>
<feature type="region of interest" description="Disordered" evidence="1">
    <location>
        <begin position="124"/>
        <end position="170"/>
    </location>
</feature>
<keyword evidence="3" id="KW-1185">Reference proteome</keyword>
<accession>A0ABN9PAK7</accession>
<dbReference type="Proteomes" id="UP001189429">
    <property type="component" value="Unassembled WGS sequence"/>
</dbReference>
<comment type="caution">
    <text evidence="2">The sequence shown here is derived from an EMBL/GenBank/DDBJ whole genome shotgun (WGS) entry which is preliminary data.</text>
</comment>
<feature type="compositionally biased region" description="Basic and acidic residues" evidence="1">
    <location>
        <begin position="161"/>
        <end position="170"/>
    </location>
</feature>
<reference evidence="2" key="1">
    <citation type="submission" date="2023-10" db="EMBL/GenBank/DDBJ databases">
        <authorList>
            <person name="Chen Y."/>
            <person name="Shah S."/>
            <person name="Dougan E. K."/>
            <person name="Thang M."/>
            <person name="Chan C."/>
        </authorList>
    </citation>
    <scope>NUCLEOTIDE SEQUENCE [LARGE SCALE GENOMIC DNA]</scope>
</reference>
<protein>
    <submittedName>
        <fullName evidence="2">Uncharacterized protein</fullName>
    </submittedName>
</protein>
<evidence type="ECO:0000256" key="1">
    <source>
        <dbReference type="SAM" id="MobiDB-lite"/>
    </source>
</evidence>
<proteinExistence type="predicted"/>
<sequence length="170" mass="18945">PHPPPPPPPLLPLPCLLAPAFLLRRESARLLRGASSGRPQGDTLPGFKKAMRAANLRGLLSDAAGQEEEEEEEEEEKKMTRPRTRMRGRSWRNPQTPVCIGAASHRGAVQENGAEFRCDARWRGQGAAMQRRSHSNSARSAARQRCVPRESDLLPYPRSRVGGETRRRRG</sequence>
<feature type="region of interest" description="Disordered" evidence="1">
    <location>
        <begin position="30"/>
        <end position="49"/>
    </location>
</feature>
<dbReference type="EMBL" id="CAUYUJ010000033">
    <property type="protein sequence ID" value="CAK0788328.1"/>
    <property type="molecule type" value="Genomic_DNA"/>
</dbReference>
<gene>
    <name evidence="2" type="ORF">PCOR1329_LOCUS247</name>
</gene>
<feature type="compositionally biased region" description="Acidic residues" evidence="1">
    <location>
        <begin position="65"/>
        <end position="75"/>
    </location>
</feature>
<evidence type="ECO:0000313" key="2">
    <source>
        <dbReference type="EMBL" id="CAK0788328.1"/>
    </source>
</evidence>